<dbReference type="Pfam" id="PF00072">
    <property type="entry name" value="Response_reg"/>
    <property type="match status" value="1"/>
</dbReference>
<dbReference type="SUPFAM" id="SSF47226">
    <property type="entry name" value="Histidine-containing phosphotransfer domain, HPT domain"/>
    <property type="match status" value="1"/>
</dbReference>
<feature type="modified residue" description="4-aspartylphosphate" evidence="3">
    <location>
        <position position="55"/>
    </location>
</feature>
<dbReference type="PANTHER" id="PTHR43228">
    <property type="entry name" value="TWO-COMPONENT RESPONSE REGULATOR"/>
    <property type="match status" value="1"/>
</dbReference>
<accession>A0A486XQS1</accession>
<organism evidence="6">
    <name type="scientific">Rheinheimera sp. BAL341</name>
    <dbReference type="NCBI Taxonomy" id="1708203"/>
    <lineage>
        <taxon>Bacteria</taxon>
        <taxon>Pseudomonadati</taxon>
        <taxon>Pseudomonadota</taxon>
        <taxon>Gammaproteobacteria</taxon>
        <taxon>Chromatiales</taxon>
        <taxon>Chromatiaceae</taxon>
        <taxon>Rheinheimera</taxon>
    </lineage>
</organism>
<dbReference type="PROSITE" id="PS50894">
    <property type="entry name" value="HPT"/>
    <property type="match status" value="1"/>
</dbReference>
<dbReference type="PROSITE" id="PS50110">
    <property type="entry name" value="RESPONSE_REGULATORY"/>
    <property type="match status" value="1"/>
</dbReference>
<dbReference type="Gene3D" id="3.40.50.2300">
    <property type="match status" value="1"/>
</dbReference>
<dbReference type="AlphaFoldDB" id="A0A486XQS1"/>
<evidence type="ECO:0000313" key="6">
    <source>
        <dbReference type="EMBL" id="VHO04038.1"/>
    </source>
</evidence>
<evidence type="ECO:0000256" key="3">
    <source>
        <dbReference type="PROSITE-ProRule" id="PRU00169"/>
    </source>
</evidence>
<dbReference type="GO" id="GO:0004672">
    <property type="term" value="F:protein kinase activity"/>
    <property type="evidence" value="ECO:0007669"/>
    <property type="project" value="UniProtKB-ARBA"/>
</dbReference>
<name>A0A486XQS1_9GAMM</name>
<evidence type="ECO:0000259" key="5">
    <source>
        <dbReference type="PROSITE" id="PS50894"/>
    </source>
</evidence>
<dbReference type="InterPro" id="IPR011006">
    <property type="entry name" value="CheY-like_superfamily"/>
</dbReference>
<dbReference type="InterPro" id="IPR001789">
    <property type="entry name" value="Sig_transdc_resp-reg_receiver"/>
</dbReference>
<sequence>MSAQKHILIAEDDHFLLSLLQLQCQSLGMHTCGVENGEQLVTQALSYQYDIVLTDIQMPVVDGIYAMELLRQLGYDRPIFAMSADPIDNEGFDHVLLKPVNIELLSALCEQTPEQQRVPLQINAELTSLFYKNLHQLSESFALALEHKDLQSLRQICHKIKGSAASFGHSNLSELADQLQTRLQREPQSSGLLDACQQFLQVAVQSGASNERA</sequence>
<keyword evidence="6" id="KW-0808">Transferase</keyword>
<evidence type="ECO:0000259" key="4">
    <source>
        <dbReference type="PROSITE" id="PS50110"/>
    </source>
</evidence>
<evidence type="ECO:0000256" key="2">
    <source>
        <dbReference type="PROSITE-ProRule" id="PRU00110"/>
    </source>
</evidence>
<keyword evidence="1" id="KW-0902">Two-component regulatory system</keyword>
<dbReference type="GO" id="GO:0000160">
    <property type="term" value="P:phosphorelay signal transduction system"/>
    <property type="evidence" value="ECO:0007669"/>
    <property type="project" value="UniProtKB-KW"/>
</dbReference>
<keyword evidence="6" id="KW-0418">Kinase</keyword>
<dbReference type="SMART" id="SM00448">
    <property type="entry name" value="REC"/>
    <property type="match status" value="1"/>
</dbReference>
<feature type="modified residue" description="Phosphohistidine" evidence="2">
    <location>
        <position position="158"/>
    </location>
</feature>
<gene>
    <name evidence="6" type="ORF">BAL341_1690</name>
</gene>
<feature type="domain" description="Response regulatory" evidence="4">
    <location>
        <begin position="6"/>
        <end position="113"/>
    </location>
</feature>
<dbReference type="Gene3D" id="1.20.120.160">
    <property type="entry name" value="HPT domain"/>
    <property type="match status" value="1"/>
</dbReference>
<dbReference type="InterPro" id="IPR036641">
    <property type="entry name" value="HPT_dom_sf"/>
</dbReference>
<dbReference type="CDD" id="cd17546">
    <property type="entry name" value="REC_hyHK_CKI1_RcsC-like"/>
    <property type="match status" value="1"/>
</dbReference>
<dbReference type="SUPFAM" id="SSF52172">
    <property type="entry name" value="CheY-like"/>
    <property type="match status" value="1"/>
</dbReference>
<dbReference type="EMBL" id="CAAJGR010000091">
    <property type="protein sequence ID" value="VHO04038.1"/>
    <property type="molecule type" value="Genomic_DNA"/>
</dbReference>
<dbReference type="PANTHER" id="PTHR43228:SF1">
    <property type="entry name" value="TWO-COMPONENT RESPONSE REGULATOR ARR22"/>
    <property type="match status" value="1"/>
</dbReference>
<dbReference type="InterPro" id="IPR008207">
    <property type="entry name" value="Sig_transdc_His_kin_Hpt_dom"/>
</dbReference>
<evidence type="ECO:0000256" key="1">
    <source>
        <dbReference type="ARBA" id="ARBA00023012"/>
    </source>
</evidence>
<proteinExistence type="predicted"/>
<protein>
    <submittedName>
        <fullName evidence="6">Sensor histidine kinase/response regulator</fullName>
    </submittedName>
</protein>
<feature type="domain" description="HPt" evidence="5">
    <location>
        <begin position="119"/>
        <end position="213"/>
    </location>
</feature>
<dbReference type="Pfam" id="PF01627">
    <property type="entry name" value="Hpt"/>
    <property type="match status" value="1"/>
</dbReference>
<dbReference type="InterPro" id="IPR052048">
    <property type="entry name" value="ST_Response_Regulator"/>
</dbReference>
<keyword evidence="3" id="KW-0597">Phosphoprotein</keyword>
<reference evidence="6" key="1">
    <citation type="submission" date="2019-04" db="EMBL/GenBank/DDBJ databases">
        <authorList>
            <person name="Brambilla D."/>
        </authorList>
    </citation>
    <scope>NUCLEOTIDE SEQUENCE</scope>
    <source>
        <strain evidence="6">BAL1</strain>
    </source>
</reference>